<evidence type="ECO:0008006" key="5">
    <source>
        <dbReference type="Google" id="ProtNLM"/>
    </source>
</evidence>
<comment type="caution">
    <text evidence="2">The sequence shown here is derived from an EMBL/GenBank/DDBJ whole genome shotgun (WGS) entry which is preliminary data.</text>
</comment>
<dbReference type="Proteomes" id="UP000663868">
    <property type="component" value="Unassembled WGS sequence"/>
</dbReference>
<dbReference type="Proteomes" id="UP000663860">
    <property type="component" value="Unassembled WGS sequence"/>
</dbReference>
<dbReference type="EMBL" id="CAJNOE010000116">
    <property type="protein sequence ID" value="CAF0935260.1"/>
    <property type="molecule type" value="Genomic_DNA"/>
</dbReference>
<dbReference type="Gene3D" id="1.20.1070.10">
    <property type="entry name" value="Rhodopsin 7-helix transmembrane proteins"/>
    <property type="match status" value="1"/>
</dbReference>
<proteinExistence type="predicted"/>
<keyword evidence="1" id="KW-0472">Membrane</keyword>
<dbReference type="SUPFAM" id="SSF81321">
    <property type="entry name" value="Family A G protein-coupled receptor-like"/>
    <property type="match status" value="1"/>
</dbReference>
<feature type="transmembrane region" description="Helical" evidence="1">
    <location>
        <begin position="33"/>
        <end position="58"/>
    </location>
</feature>
<dbReference type="EMBL" id="CAJOBB010003678">
    <property type="protein sequence ID" value="CAF4052937.1"/>
    <property type="molecule type" value="Genomic_DNA"/>
</dbReference>
<sequence>MCNTRTLLFVRNSTRRVHAANTTGQVSHKRDIVLLKITISTFITFVVGWTPFFVIQLFNKTASIPYGLNVFIQILVASSVLQGVITLISTNQPVRTFLIESVTRRCRQV</sequence>
<gene>
    <name evidence="2" type="ORF">IZO911_LOCUS14113</name>
    <name evidence="3" type="ORF">KXQ929_LOCUS31658</name>
</gene>
<dbReference type="AlphaFoldDB" id="A0A814C0Q4"/>
<evidence type="ECO:0000313" key="3">
    <source>
        <dbReference type="EMBL" id="CAF4052937.1"/>
    </source>
</evidence>
<keyword evidence="1" id="KW-0812">Transmembrane</keyword>
<name>A0A814C0Q4_9BILA</name>
<feature type="transmembrane region" description="Helical" evidence="1">
    <location>
        <begin position="70"/>
        <end position="88"/>
    </location>
</feature>
<evidence type="ECO:0000313" key="4">
    <source>
        <dbReference type="Proteomes" id="UP000663860"/>
    </source>
</evidence>
<organism evidence="2 4">
    <name type="scientific">Adineta steineri</name>
    <dbReference type="NCBI Taxonomy" id="433720"/>
    <lineage>
        <taxon>Eukaryota</taxon>
        <taxon>Metazoa</taxon>
        <taxon>Spiralia</taxon>
        <taxon>Gnathifera</taxon>
        <taxon>Rotifera</taxon>
        <taxon>Eurotatoria</taxon>
        <taxon>Bdelloidea</taxon>
        <taxon>Adinetida</taxon>
        <taxon>Adinetidae</taxon>
        <taxon>Adineta</taxon>
    </lineage>
</organism>
<evidence type="ECO:0000256" key="1">
    <source>
        <dbReference type="SAM" id="Phobius"/>
    </source>
</evidence>
<reference evidence="2" key="1">
    <citation type="submission" date="2021-02" db="EMBL/GenBank/DDBJ databases">
        <authorList>
            <person name="Nowell W R."/>
        </authorList>
    </citation>
    <scope>NUCLEOTIDE SEQUENCE</scope>
</reference>
<accession>A0A814C0Q4</accession>
<evidence type="ECO:0000313" key="2">
    <source>
        <dbReference type="EMBL" id="CAF0935260.1"/>
    </source>
</evidence>
<protein>
    <recommendedName>
        <fullName evidence="5">G-protein coupled receptors family 1 profile domain-containing protein</fullName>
    </recommendedName>
</protein>
<keyword evidence="1" id="KW-1133">Transmembrane helix</keyword>